<sequence length="111" mass="12486">MPVGNSDPLEVLRGELDRIDEKLLDIIRQRIECCVRIADYKRENDVPMMQPHRIGIVQQRAAEYGAAHGVDRDFLRRLYDVIVDETCRVEDLVIAGPAATFPKAVVGGTPE</sequence>
<dbReference type="AlphaFoldDB" id="A0A387HCY9"/>
<dbReference type="PROSITE" id="PS51168">
    <property type="entry name" value="CHORISMATE_MUT_2"/>
    <property type="match status" value="1"/>
</dbReference>
<dbReference type="SUPFAM" id="SSF48600">
    <property type="entry name" value="Chorismate mutase II"/>
    <property type="match status" value="1"/>
</dbReference>
<dbReference type="OrthoDB" id="4479197at2"/>
<gene>
    <name evidence="2" type="ORF">DWB77_00730</name>
</gene>
<evidence type="ECO:0000313" key="3">
    <source>
        <dbReference type="Proteomes" id="UP000271554"/>
    </source>
</evidence>
<reference evidence="2 3" key="1">
    <citation type="submission" date="2018-10" db="EMBL/GenBank/DDBJ databases">
        <title>Relationship between Morphology and Antimicrobial Activity in Streptomyces.</title>
        <authorList>
            <person name="Kang H.J."/>
            <person name="Kim S.B."/>
        </authorList>
    </citation>
    <scope>NUCLEOTIDE SEQUENCE [LARGE SCALE GENOMIC DNA]</scope>
    <source>
        <strain evidence="2 3">BH38</strain>
    </source>
</reference>
<dbReference type="GO" id="GO:0016835">
    <property type="term" value="F:carbon-oxygen lyase activity"/>
    <property type="evidence" value="ECO:0007669"/>
    <property type="project" value="InterPro"/>
</dbReference>
<evidence type="ECO:0000259" key="1">
    <source>
        <dbReference type="PROSITE" id="PS51168"/>
    </source>
</evidence>
<dbReference type="Proteomes" id="UP000271554">
    <property type="component" value="Chromosome"/>
</dbReference>
<dbReference type="KEGG" id="shun:DWB77_00730"/>
<dbReference type="InterPro" id="IPR008241">
    <property type="entry name" value="Isochorismate_pyruvate-lyase"/>
</dbReference>
<dbReference type="GO" id="GO:0009697">
    <property type="term" value="P:salicylic acid biosynthetic process"/>
    <property type="evidence" value="ECO:0007669"/>
    <property type="project" value="InterPro"/>
</dbReference>
<dbReference type="InterPro" id="IPR036263">
    <property type="entry name" value="Chorismate_II_sf"/>
</dbReference>
<dbReference type="InterPro" id="IPR002701">
    <property type="entry name" value="CM_II_prokaryot"/>
</dbReference>
<feature type="domain" description="Chorismate mutase" evidence="1">
    <location>
        <begin position="3"/>
        <end position="94"/>
    </location>
</feature>
<dbReference type="InterPro" id="IPR036979">
    <property type="entry name" value="CM_dom_sf"/>
</dbReference>
<dbReference type="SMART" id="SM00830">
    <property type="entry name" value="CM_2"/>
    <property type="match status" value="1"/>
</dbReference>
<dbReference type="EMBL" id="CP032698">
    <property type="protein sequence ID" value="AYG78622.1"/>
    <property type="molecule type" value="Genomic_DNA"/>
</dbReference>
<organism evidence="2 3">
    <name type="scientific">Streptomyces hundungensis</name>
    <dbReference type="NCBI Taxonomy" id="1077946"/>
    <lineage>
        <taxon>Bacteria</taxon>
        <taxon>Bacillati</taxon>
        <taxon>Actinomycetota</taxon>
        <taxon>Actinomycetes</taxon>
        <taxon>Kitasatosporales</taxon>
        <taxon>Streptomycetaceae</taxon>
        <taxon>Streptomyces</taxon>
    </lineage>
</organism>
<dbReference type="Pfam" id="PF01817">
    <property type="entry name" value="CM_2"/>
    <property type="match status" value="1"/>
</dbReference>
<name>A0A387HCY9_9ACTN</name>
<dbReference type="NCBIfam" id="TIGR01803">
    <property type="entry name" value="CM-like"/>
    <property type="match status" value="1"/>
</dbReference>
<proteinExistence type="predicted"/>
<keyword evidence="3" id="KW-1185">Reference proteome</keyword>
<dbReference type="GO" id="GO:0046417">
    <property type="term" value="P:chorismate metabolic process"/>
    <property type="evidence" value="ECO:0007669"/>
    <property type="project" value="InterPro"/>
</dbReference>
<dbReference type="RefSeq" id="WP_120719852.1">
    <property type="nucleotide sequence ID" value="NZ_CP032698.1"/>
</dbReference>
<dbReference type="GO" id="GO:0004106">
    <property type="term" value="F:chorismate mutase activity"/>
    <property type="evidence" value="ECO:0007669"/>
    <property type="project" value="InterPro"/>
</dbReference>
<evidence type="ECO:0000313" key="2">
    <source>
        <dbReference type="EMBL" id="AYG78622.1"/>
    </source>
</evidence>
<dbReference type="Gene3D" id="1.20.59.10">
    <property type="entry name" value="Chorismate mutase"/>
    <property type="match status" value="1"/>
</dbReference>
<accession>A0A387HCY9</accession>
<protein>
    <recommendedName>
        <fullName evidence="1">Chorismate mutase domain-containing protein</fullName>
    </recommendedName>
</protein>